<dbReference type="InterPro" id="IPR050249">
    <property type="entry name" value="Pseudomonas-type_ThrB"/>
</dbReference>
<evidence type="ECO:0000313" key="4">
    <source>
        <dbReference type="Proteomes" id="UP000237947"/>
    </source>
</evidence>
<dbReference type="PANTHER" id="PTHR21064">
    <property type="entry name" value="AMINOGLYCOSIDE PHOSPHOTRANSFERASE DOMAIN-CONTAINING PROTEIN-RELATED"/>
    <property type="match status" value="1"/>
</dbReference>
<name>A0A2S0KL71_9FIRM</name>
<dbReference type="OrthoDB" id="526037at2"/>
<feature type="domain" description="Aminoglycoside phosphotransferase" evidence="2">
    <location>
        <begin position="50"/>
        <end position="267"/>
    </location>
</feature>
<gene>
    <name evidence="3" type="ORF">C5Q98_00195</name>
</gene>
<dbReference type="RefSeq" id="WP_106011732.1">
    <property type="nucleotide sequence ID" value="NZ_CP027226.1"/>
</dbReference>
<dbReference type="Proteomes" id="UP000237947">
    <property type="component" value="Chromosome"/>
</dbReference>
<feature type="coiled-coil region" evidence="1">
    <location>
        <begin position="154"/>
        <end position="181"/>
    </location>
</feature>
<accession>A0A2S0KL71</accession>
<dbReference type="KEGG" id="fsa:C5Q98_00195"/>
<evidence type="ECO:0000256" key="1">
    <source>
        <dbReference type="SAM" id="Coils"/>
    </source>
</evidence>
<dbReference type="InterPro" id="IPR002575">
    <property type="entry name" value="Aminoglycoside_PTrfase"/>
</dbReference>
<organism evidence="3 4">
    <name type="scientific">Fastidiosipila sanguinis</name>
    <dbReference type="NCBI Taxonomy" id="236753"/>
    <lineage>
        <taxon>Bacteria</taxon>
        <taxon>Bacillati</taxon>
        <taxon>Bacillota</taxon>
        <taxon>Clostridia</taxon>
        <taxon>Eubacteriales</taxon>
        <taxon>Oscillospiraceae</taxon>
        <taxon>Fastidiosipila</taxon>
    </lineage>
</organism>
<dbReference type="PANTHER" id="PTHR21064:SF5">
    <property type="entry name" value="SLR1880 PROTEIN"/>
    <property type="match status" value="1"/>
</dbReference>
<proteinExistence type="predicted"/>
<evidence type="ECO:0000259" key="2">
    <source>
        <dbReference type="Pfam" id="PF01636"/>
    </source>
</evidence>
<keyword evidence="4" id="KW-1185">Reference proteome</keyword>
<reference evidence="4" key="1">
    <citation type="submission" date="2018-02" db="EMBL/GenBank/DDBJ databases">
        <authorList>
            <person name="Holder M.E."/>
            <person name="Ajami N.J."/>
            <person name="Petrosino J.F."/>
        </authorList>
    </citation>
    <scope>NUCLEOTIDE SEQUENCE [LARGE SCALE GENOMIC DNA]</scope>
    <source>
        <strain evidence="4">CCUG 47711</strain>
    </source>
</reference>
<dbReference type="Gene3D" id="3.90.1200.10">
    <property type="match status" value="1"/>
</dbReference>
<dbReference type="SUPFAM" id="SSF56112">
    <property type="entry name" value="Protein kinase-like (PK-like)"/>
    <property type="match status" value="1"/>
</dbReference>
<evidence type="ECO:0000313" key="3">
    <source>
        <dbReference type="EMBL" id="AVM41744.1"/>
    </source>
</evidence>
<dbReference type="AlphaFoldDB" id="A0A2S0KL71"/>
<protein>
    <submittedName>
        <fullName evidence="3">Mucin desulfatase</fullName>
    </submittedName>
</protein>
<sequence>MRVEAEVNLSEAIAAFPIEGELVGAVRYGDGHINDTFCVYTQLESGDVKRYILQRLSSVAFKEPDQLMQNINKVTSFLQDKIKAAGGNASREAMNLIHTKAGQLYFTDSNSENWRLYDFVEGTYYLSKVENAEQFYESARTFGKFQALLADFPAEELYETIKNFHNTVDRLNKLKKSVEADKMDRVKEVAEELSFVEERVADCKVLVEQLNNGTLPLKVTHNDTKLNNILFDKETDKGICVIDLDTVMPGLCAYDFGDSIRFGANTAAEDEQDLSKVKFDLNLFEVYTKGYAETNKGTLSEAEIRSLPWGAKLMTLECGIRFLTDYLDGDVYFSVKKDRPTHNLDRCRTQFKLVREMENVWEQMLEIVENCFA</sequence>
<dbReference type="Pfam" id="PF01636">
    <property type="entry name" value="APH"/>
    <property type="match status" value="1"/>
</dbReference>
<keyword evidence="1" id="KW-0175">Coiled coil</keyword>
<dbReference type="EMBL" id="CP027226">
    <property type="protein sequence ID" value="AVM41744.1"/>
    <property type="molecule type" value="Genomic_DNA"/>
</dbReference>
<dbReference type="InterPro" id="IPR011009">
    <property type="entry name" value="Kinase-like_dom_sf"/>
</dbReference>